<dbReference type="OrthoDB" id="6627393at2759"/>
<dbReference type="AlphaFoldDB" id="A0A6G0U297"/>
<sequence length="270" mass="30818">MSLNNSIIMAGDLNAKHTNWGCRVSNPNATKILSYIANTPYEINAPNEPTYIPSDCNRQSDILDILLIKSIPFNCTQEAFAELDSDHIPVKITINSSSQSYQSNNSLIKGKPNWNLFSNQINTNLIIPKTIPTIQAAEQMSEHPTAQTSDMFSLIQRKHLARRTWQNQRNTVNKKLLNKLTKEVRTALQNNRVSSYNSYLLNMYPGDSNLWKVTKKLLNQEINIILLLRTANQLVISDTDKCNVFSEMSYNTFSTNQITHISNERRLKTR</sequence>
<feature type="domain" description="Endonuclease/exonuclease/phosphatase" evidence="1">
    <location>
        <begin position="5"/>
        <end position="90"/>
    </location>
</feature>
<dbReference type="SUPFAM" id="SSF56219">
    <property type="entry name" value="DNase I-like"/>
    <property type="match status" value="1"/>
</dbReference>
<comment type="caution">
    <text evidence="2">The sequence shown here is derived from an EMBL/GenBank/DDBJ whole genome shotgun (WGS) entry which is preliminary data.</text>
</comment>
<evidence type="ECO:0000259" key="1">
    <source>
        <dbReference type="Pfam" id="PF14529"/>
    </source>
</evidence>
<proteinExistence type="predicted"/>
<dbReference type="Proteomes" id="UP000475862">
    <property type="component" value="Unassembled WGS sequence"/>
</dbReference>
<evidence type="ECO:0000313" key="3">
    <source>
        <dbReference type="Proteomes" id="UP000475862"/>
    </source>
</evidence>
<dbReference type="Gene3D" id="3.60.10.10">
    <property type="entry name" value="Endonuclease/exonuclease/phosphatase"/>
    <property type="match status" value="1"/>
</dbReference>
<reference evidence="2 3" key="1">
    <citation type="submission" date="2019-08" db="EMBL/GenBank/DDBJ databases">
        <title>The genome of the soybean aphid Biotype 1, its phylome, world population structure and adaptation to the North American continent.</title>
        <authorList>
            <person name="Giordano R."/>
            <person name="Donthu R.K."/>
            <person name="Hernandez A.G."/>
            <person name="Wright C.L."/>
            <person name="Zimin A.V."/>
        </authorList>
    </citation>
    <scope>NUCLEOTIDE SEQUENCE [LARGE SCALE GENOMIC DNA]</scope>
    <source>
        <tissue evidence="2">Whole aphids</tissue>
    </source>
</reference>
<name>A0A6G0U297_APHGL</name>
<dbReference type="GO" id="GO:0003824">
    <property type="term" value="F:catalytic activity"/>
    <property type="evidence" value="ECO:0007669"/>
    <property type="project" value="InterPro"/>
</dbReference>
<dbReference type="Pfam" id="PF14529">
    <property type="entry name" value="Exo_endo_phos_2"/>
    <property type="match status" value="1"/>
</dbReference>
<dbReference type="PANTHER" id="PTHR33273">
    <property type="entry name" value="DOMAIN-CONTAINING PROTEIN, PUTATIVE-RELATED"/>
    <property type="match status" value="1"/>
</dbReference>
<protein>
    <recommendedName>
        <fullName evidence="1">Endonuclease/exonuclease/phosphatase domain-containing protein</fullName>
    </recommendedName>
</protein>
<accession>A0A6G0U297</accession>
<organism evidence="2 3">
    <name type="scientific">Aphis glycines</name>
    <name type="common">Soybean aphid</name>
    <dbReference type="NCBI Taxonomy" id="307491"/>
    <lineage>
        <taxon>Eukaryota</taxon>
        <taxon>Metazoa</taxon>
        <taxon>Ecdysozoa</taxon>
        <taxon>Arthropoda</taxon>
        <taxon>Hexapoda</taxon>
        <taxon>Insecta</taxon>
        <taxon>Pterygota</taxon>
        <taxon>Neoptera</taxon>
        <taxon>Paraneoptera</taxon>
        <taxon>Hemiptera</taxon>
        <taxon>Sternorrhyncha</taxon>
        <taxon>Aphidomorpha</taxon>
        <taxon>Aphidoidea</taxon>
        <taxon>Aphididae</taxon>
        <taxon>Aphidini</taxon>
        <taxon>Aphis</taxon>
        <taxon>Aphis</taxon>
    </lineage>
</organism>
<dbReference type="InterPro" id="IPR005135">
    <property type="entry name" value="Endo/exonuclease/phosphatase"/>
</dbReference>
<dbReference type="PANTHER" id="PTHR33273:SF4">
    <property type="entry name" value="ENDONUCLEASE_EXONUCLEASE_PHOSPHATASE DOMAIN-CONTAINING PROTEIN"/>
    <property type="match status" value="1"/>
</dbReference>
<keyword evidence="3" id="KW-1185">Reference proteome</keyword>
<gene>
    <name evidence="2" type="ORF">AGLY_003273</name>
</gene>
<evidence type="ECO:0000313" key="2">
    <source>
        <dbReference type="EMBL" id="KAE9542412.1"/>
    </source>
</evidence>
<dbReference type="InterPro" id="IPR036691">
    <property type="entry name" value="Endo/exonu/phosph_ase_sf"/>
</dbReference>
<dbReference type="EMBL" id="VYZN01000010">
    <property type="protein sequence ID" value="KAE9542412.1"/>
    <property type="molecule type" value="Genomic_DNA"/>
</dbReference>